<keyword evidence="2 8" id="KW-0819">tRNA processing</keyword>
<dbReference type="HAMAP" id="MF_01818">
    <property type="entry name" value="RNase_Z_BN"/>
    <property type="match status" value="1"/>
</dbReference>
<comment type="cofactor">
    <cofactor evidence="8">
        <name>Zn(2+)</name>
        <dbReference type="ChEBI" id="CHEBI:29105"/>
    </cofactor>
    <text evidence="8">Binds 2 Zn(2+) ions.</text>
</comment>
<feature type="binding site" evidence="8">
    <location>
        <position position="211"/>
    </location>
    <ligand>
        <name>Zn(2+)</name>
        <dbReference type="ChEBI" id="CHEBI:29105"/>
        <label>1</label>
        <note>catalytic</note>
    </ligand>
</feature>
<dbReference type="InterPro" id="IPR013471">
    <property type="entry name" value="RNase_Z/BN"/>
</dbReference>
<protein>
    <recommendedName>
        <fullName evidence="8">Ribonuclease Z</fullName>
        <shortName evidence="8">RNase Z</shortName>
        <ecNumber evidence="8">3.1.26.11</ecNumber>
    </recommendedName>
    <alternativeName>
        <fullName evidence="8">tRNA 3 endonuclease</fullName>
    </alternativeName>
    <alternativeName>
        <fullName evidence="8">tRNase Z</fullName>
    </alternativeName>
</protein>
<dbReference type="Proteomes" id="UP001597519">
    <property type="component" value="Unassembled WGS sequence"/>
</dbReference>
<comment type="caution">
    <text evidence="9">The sequence shown here is derived from an EMBL/GenBank/DDBJ whole genome shotgun (WGS) entry which is preliminary data.</text>
</comment>
<feature type="active site" description="Proton acceptor" evidence="8">
    <location>
        <position position="67"/>
    </location>
</feature>
<dbReference type="Pfam" id="PF23023">
    <property type="entry name" value="Anti-Pycsar_Apyc1"/>
    <property type="match status" value="1"/>
</dbReference>
<comment type="similarity">
    <text evidence="8">Belongs to the RNase Z family.</text>
</comment>
<dbReference type="EC" id="3.1.26.11" evidence="8"/>
<feature type="binding site" evidence="8">
    <location>
        <position position="63"/>
    </location>
    <ligand>
        <name>Zn(2+)</name>
        <dbReference type="ChEBI" id="CHEBI:29105"/>
        <label>1</label>
        <note>catalytic</note>
    </ligand>
</feature>
<feature type="binding site" evidence="8">
    <location>
        <position position="67"/>
    </location>
    <ligand>
        <name>Zn(2+)</name>
        <dbReference type="ChEBI" id="CHEBI:29105"/>
        <label>2</label>
        <note>catalytic</note>
    </ligand>
</feature>
<dbReference type="PANTHER" id="PTHR46018:SF2">
    <property type="entry name" value="ZINC PHOSPHODIESTERASE ELAC PROTEIN 1"/>
    <property type="match status" value="1"/>
</dbReference>
<feature type="binding site" evidence="8">
    <location>
        <position position="68"/>
    </location>
    <ligand>
        <name>Zn(2+)</name>
        <dbReference type="ChEBI" id="CHEBI:29105"/>
        <label>2</label>
        <note>catalytic</note>
    </ligand>
</feature>
<keyword evidence="6 8" id="KW-0378">Hydrolase</keyword>
<evidence type="ECO:0000256" key="4">
    <source>
        <dbReference type="ARBA" id="ARBA00022723"/>
    </source>
</evidence>
<keyword evidence="7 8" id="KW-0862">Zinc</keyword>
<keyword evidence="4 8" id="KW-0479">Metal-binding</keyword>
<comment type="function">
    <text evidence="8">Zinc phosphodiesterase, which displays some tRNA 3'-processing endonuclease activity. Probably involved in tRNA maturation, by removing a 3'-trailer from precursor tRNA.</text>
</comment>
<proteinExistence type="inferred from homology"/>
<dbReference type="SUPFAM" id="SSF56281">
    <property type="entry name" value="Metallo-hydrolase/oxidoreductase"/>
    <property type="match status" value="1"/>
</dbReference>
<comment type="subunit">
    <text evidence="1 8">Homodimer.</text>
</comment>
<gene>
    <name evidence="8" type="primary">rnz</name>
    <name evidence="9" type="ORF">ACFSX4_02835</name>
</gene>
<evidence type="ECO:0000313" key="10">
    <source>
        <dbReference type="Proteomes" id="UP001597519"/>
    </source>
</evidence>
<feature type="binding site" evidence="8">
    <location>
        <position position="65"/>
    </location>
    <ligand>
        <name>Zn(2+)</name>
        <dbReference type="ChEBI" id="CHEBI:29105"/>
        <label>1</label>
        <note>catalytic</note>
    </ligand>
</feature>
<feature type="binding site" evidence="8">
    <location>
        <position position="271"/>
    </location>
    <ligand>
        <name>Zn(2+)</name>
        <dbReference type="ChEBI" id="CHEBI:29105"/>
        <label>2</label>
        <note>catalytic</note>
    </ligand>
</feature>
<feature type="binding site" evidence="8">
    <location>
        <position position="211"/>
    </location>
    <ligand>
        <name>Zn(2+)</name>
        <dbReference type="ChEBI" id="CHEBI:29105"/>
        <label>2</label>
        <note>catalytic</note>
    </ligand>
</feature>
<sequence length="308" mass="34826">MKITVLGSGAGLPSKTRNTQSFIIDLIEEINEYFLIDAGEALQHRILNTNIKPSKITNIFITHLHGDHIYGLPGFLSSRSHQGGEGVPLTIYGPKGLKYWLETSFEITSSHLNYPIEFVEVSHNDCFDISGFTVSTFLLDHNIDSFLYVFEEPVKKGSLNVNKLLDIGVTPGPVLKTIKESTSFEHNGTTYLTEDFLGSPVDGRKISIHGDTRVICSEDYYQLINHSDVIVHEATYLTNEKEKAHQYFHSEIDDVLENFNNVSYGQLLISHISNRYDEDDLKVIQDKLPSEVTLMYDLLDITIPRDSR</sequence>
<feature type="binding site" evidence="8">
    <location>
        <position position="141"/>
    </location>
    <ligand>
        <name>Zn(2+)</name>
        <dbReference type="ChEBI" id="CHEBI:29105"/>
        <label>1</label>
        <note>catalytic</note>
    </ligand>
</feature>
<organism evidence="9 10">
    <name type="scientific">Corticicoccus populi</name>
    <dbReference type="NCBI Taxonomy" id="1812821"/>
    <lineage>
        <taxon>Bacteria</taxon>
        <taxon>Bacillati</taxon>
        <taxon>Bacillota</taxon>
        <taxon>Bacilli</taxon>
        <taxon>Bacillales</taxon>
        <taxon>Staphylococcaceae</taxon>
        <taxon>Corticicoccus</taxon>
    </lineage>
</organism>
<dbReference type="Gene3D" id="3.60.15.10">
    <property type="entry name" value="Ribonuclease Z/Hydroxyacylglutathione hydrolase-like"/>
    <property type="match status" value="1"/>
</dbReference>
<keyword evidence="5 8" id="KW-0255">Endonuclease</keyword>
<keyword evidence="3 8" id="KW-0540">Nuclease</keyword>
<evidence type="ECO:0000256" key="6">
    <source>
        <dbReference type="ARBA" id="ARBA00022801"/>
    </source>
</evidence>
<evidence type="ECO:0000256" key="1">
    <source>
        <dbReference type="ARBA" id="ARBA00011738"/>
    </source>
</evidence>
<evidence type="ECO:0000256" key="3">
    <source>
        <dbReference type="ARBA" id="ARBA00022722"/>
    </source>
</evidence>
<evidence type="ECO:0000256" key="2">
    <source>
        <dbReference type="ARBA" id="ARBA00022694"/>
    </source>
</evidence>
<dbReference type="CDD" id="cd07717">
    <property type="entry name" value="RNaseZ_ZiPD-like_MBL-fold"/>
    <property type="match status" value="1"/>
</dbReference>
<accession>A0ABW5WRE6</accession>
<evidence type="ECO:0000256" key="8">
    <source>
        <dbReference type="HAMAP-Rule" id="MF_01818"/>
    </source>
</evidence>
<comment type="catalytic activity">
    <reaction evidence="8">
        <text>Endonucleolytic cleavage of RNA, removing extra 3' nucleotides from tRNA precursor, generating 3' termini of tRNAs. A 3'-hydroxy group is left at the tRNA terminus and a 5'-phosphoryl group is left at the trailer molecule.</text>
        <dbReference type="EC" id="3.1.26.11"/>
    </reaction>
</comment>
<dbReference type="PANTHER" id="PTHR46018">
    <property type="entry name" value="ZINC PHOSPHODIESTERASE ELAC PROTEIN 1"/>
    <property type="match status" value="1"/>
</dbReference>
<dbReference type="EMBL" id="JBHUOQ010000001">
    <property type="protein sequence ID" value="MFD2829386.1"/>
    <property type="molecule type" value="Genomic_DNA"/>
</dbReference>
<evidence type="ECO:0000256" key="5">
    <source>
        <dbReference type="ARBA" id="ARBA00022759"/>
    </source>
</evidence>
<keyword evidence="10" id="KW-1185">Reference proteome</keyword>
<dbReference type="RefSeq" id="WP_377771340.1">
    <property type="nucleotide sequence ID" value="NZ_JBHUOQ010000001.1"/>
</dbReference>
<reference evidence="10" key="1">
    <citation type="journal article" date="2019" name="Int. J. Syst. Evol. Microbiol.">
        <title>The Global Catalogue of Microorganisms (GCM) 10K type strain sequencing project: providing services to taxonomists for standard genome sequencing and annotation.</title>
        <authorList>
            <consortium name="The Broad Institute Genomics Platform"/>
            <consortium name="The Broad Institute Genome Sequencing Center for Infectious Disease"/>
            <person name="Wu L."/>
            <person name="Ma J."/>
        </authorList>
    </citation>
    <scope>NUCLEOTIDE SEQUENCE [LARGE SCALE GENOMIC DNA]</scope>
    <source>
        <strain evidence="10">KCTC 33575</strain>
    </source>
</reference>
<evidence type="ECO:0000313" key="9">
    <source>
        <dbReference type="EMBL" id="MFD2829386.1"/>
    </source>
</evidence>
<dbReference type="InterPro" id="IPR036866">
    <property type="entry name" value="RibonucZ/Hydroxyglut_hydro"/>
</dbReference>
<name>A0ABW5WRE6_9STAP</name>
<evidence type="ECO:0000256" key="7">
    <source>
        <dbReference type="ARBA" id="ARBA00022833"/>
    </source>
</evidence>